<feature type="compositionally biased region" description="Low complexity" evidence="1">
    <location>
        <begin position="1"/>
        <end position="19"/>
    </location>
</feature>
<evidence type="ECO:0000313" key="2">
    <source>
        <dbReference type="EMBL" id="KAF7502949.1"/>
    </source>
</evidence>
<dbReference type="EMBL" id="JAACFV010000207">
    <property type="protein sequence ID" value="KAF7502949.1"/>
    <property type="molecule type" value="Genomic_DNA"/>
</dbReference>
<organism evidence="2 3">
    <name type="scientific">Endocarpon pusillum</name>
    <dbReference type="NCBI Taxonomy" id="364733"/>
    <lineage>
        <taxon>Eukaryota</taxon>
        <taxon>Fungi</taxon>
        <taxon>Dikarya</taxon>
        <taxon>Ascomycota</taxon>
        <taxon>Pezizomycotina</taxon>
        <taxon>Eurotiomycetes</taxon>
        <taxon>Chaetothyriomycetidae</taxon>
        <taxon>Verrucariales</taxon>
        <taxon>Verrucariaceae</taxon>
        <taxon>Endocarpon</taxon>
    </lineage>
</organism>
<dbReference type="Proteomes" id="UP000606974">
    <property type="component" value="Unassembled WGS sequence"/>
</dbReference>
<evidence type="ECO:0000313" key="3">
    <source>
        <dbReference type="Proteomes" id="UP000606974"/>
    </source>
</evidence>
<feature type="compositionally biased region" description="Polar residues" evidence="1">
    <location>
        <begin position="58"/>
        <end position="72"/>
    </location>
</feature>
<accession>A0A8H7A7R7</accession>
<feature type="region of interest" description="Disordered" evidence="1">
    <location>
        <begin position="1"/>
        <end position="72"/>
    </location>
</feature>
<dbReference type="AlphaFoldDB" id="A0A8H7A7R7"/>
<comment type="caution">
    <text evidence="2">The sequence shown here is derived from an EMBL/GenBank/DDBJ whole genome shotgun (WGS) entry which is preliminary data.</text>
</comment>
<reference evidence="2" key="1">
    <citation type="submission" date="2020-02" db="EMBL/GenBank/DDBJ databases">
        <authorList>
            <person name="Palmer J.M."/>
        </authorList>
    </citation>
    <scope>NUCLEOTIDE SEQUENCE</scope>
    <source>
        <strain evidence="2">EPUS1.4</strain>
        <tissue evidence="2">Thallus</tissue>
    </source>
</reference>
<name>A0A8H7A7R7_9EURO</name>
<protein>
    <submittedName>
        <fullName evidence="2">Uncharacterized protein</fullName>
    </submittedName>
</protein>
<evidence type="ECO:0000256" key="1">
    <source>
        <dbReference type="SAM" id="MobiDB-lite"/>
    </source>
</evidence>
<feature type="compositionally biased region" description="Polar residues" evidence="1">
    <location>
        <begin position="20"/>
        <end position="36"/>
    </location>
</feature>
<feature type="region of interest" description="Disordered" evidence="1">
    <location>
        <begin position="81"/>
        <end position="100"/>
    </location>
</feature>
<sequence length="176" mass="19256">MASKQFTPPFQTQTKPPFQRSKNMAQSSTSVSTRQPPMSAKAAGKPSSTFCAGRITNPGPSTKGVSQTNLPTAKNLVVERGQQLNSTGSDAPLSPGKEPYDKQIKDILKLHPRPDGADGYLHNLRLSIYYSAALAQDPETRLFTDQGDLWIKQMARVLDELKTTGQCRIGDEIIRP</sequence>
<gene>
    <name evidence="2" type="ORF">GJ744_004795</name>
</gene>
<keyword evidence="3" id="KW-1185">Reference proteome</keyword>
<proteinExistence type="predicted"/>